<name>A0AC34GQF2_9BILA</name>
<protein>
    <submittedName>
        <fullName evidence="2">Peptidase S1 domain-containing protein</fullName>
    </submittedName>
</protein>
<evidence type="ECO:0000313" key="2">
    <source>
        <dbReference type="WBParaSite" id="ES5_v2.g670.t1"/>
    </source>
</evidence>
<reference evidence="2" key="1">
    <citation type="submission" date="2022-11" db="UniProtKB">
        <authorList>
            <consortium name="WormBaseParasite"/>
        </authorList>
    </citation>
    <scope>IDENTIFICATION</scope>
</reference>
<organism evidence="1 2">
    <name type="scientific">Panagrolaimus sp. ES5</name>
    <dbReference type="NCBI Taxonomy" id="591445"/>
    <lineage>
        <taxon>Eukaryota</taxon>
        <taxon>Metazoa</taxon>
        <taxon>Ecdysozoa</taxon>
        <taxon>Nematoda</taxon>
        <taxon>Chromadorea</taxon>
        <taxon>Rhabditida</taxon>
        <taxon>Tylenchina</taxon>
        <taxon>Panagrolaimomorpha</taxon>
        <taxon>Panagrolaimoidea</taxon>
        <taxon>Panagrolaimidae</taxon>
        <taxon>Panagrolaimus</taxon>
    </lineage>
</organism>
<dbReference type="WBParaSite" id="ES5_v2.g670.t1">
    <property type="protein sequence ID" value="ES5_v2.g670.t1"/>
    <property type="gene ID" value="ES5_v2.g670"/>
</dbReference>
<accession>A0AC34GQF2</accession>
<sequence length="197" mass="22109">MYTDVSGCSVYYGSVDWNIMKTQKIKALKYIVHPEYVTGANDIALIELNETLKFSEFVQPLNETLKFSEFVQPVCLDHNVDPLDDEILTHCGMGSDFKKRLTEGFSHDSHNILQDAPIQHINPSICGSDEKRKICAGGVNHVALPGDSGGPLMVIRREQWIQIGVLSGFGWHGFENESLSIHAIGMKFNLITNRNRF</sequence>
<proteinExistence type="predicted"/>
<evidence type="ECO:0000313" key="1">
    <source>
        <dbReference type="Proteomes" id="UP000887579"/>
    </source>
</evidence>
<dbReference type="Proteomes" id="UP000887579">
    <property type="component" value="Unplaced"/>
</dbReference>